<evidence type="ECO:0000256" key="1">
    <source>
        <dbReference type="ARBA" id="ARBA00022723"/>
    </source>
</evidence>
<evidence type="ECO:0000256" key="2">
    <source>
        <dbReference type="ARBA" id="ARBA00022771"/>
    </source>
</evidence>
<proteinExistence type="predicted"/>
<dbReference type="EMBL" id="LYXU01000085">
    <property type="protein sequence ID" value="OBS16541.1"/>
    <property type="molecule type" value="Genomic_DNA"/>
</dbReference>
<accession>A0A1B8A7U1</accession>
<evidence type="ECO:0000313" key="7">
    <source>
        <dbReference type="Proteomes" id="UP000091967"/>
    </source>
</evidence>
<dbReference type="AlphaFoldDB" id="A0A1B8A7U1"/>
<dbReference type="PROSITE" id="PS50865">
    <property type="entry name" value="ZF_MYND_2"/>
    <property type="match status" value="1"/>
</dbReference>
<dbReference type="InterPro" id="IPR002893">
    <property type="entry name" value="Znf_MYND"/>
</dbReference>
<dbReference type="Pfam" id="PF01753">
    <property type="entry name" value="zf-MYND"/>
    <property type="match status" value="1"/>
</dbReference>
<evidence type="ECO:0000256" key="4">
    <source>
        <dbReference type="PROSITE-ProRule" id="PRU00134"/>
    </source>
</evidence>
<gene>
    <name evidence="6" type="ORF">FPOA_12860</name>
</gene>
<reference evidence="6 7" key="1">
    <citation type="submission" date="2016-06" db="EMBL/GenBank/DDBJ databases">
        <title>Living apart together: crosstalk between the core and supernumerary genomes in a fungal plant pathogen.</title>
        <authorList>
            <person name="Vanheule A."/>
            <person name="Audenaert K."/>
            <person name="Warris S."/>
            <person name="Van De Geest H."/>
            <person name="Schijlen E."/>
            <person name="Hofte M."/>
            <person name="De Saeger S."/>
            <person name="Haesaert G."/>
            <person name="Waalwijk C."/>
            <person name="Van Der Lee T."/>
        </authorList>
    </citation>
    <scope>NUCLEOTIDE SEQUENCE [LARGE SCALE GENOMIC DNA]</scope>
    <source>
        <strain evidence="6 7">2516</strain>
    </source>
</reference>
<dbReference type="STRING" id="36050.A0A1B8A7U1"/>
<keyword evidence="1" id="KW-0479">Metal-binding</keyword>
<evidence type="ECO:0000256" key="3">
    <source>
        <dbReference type="ARBA" id="ARBA00022833"/>
    </source>
</evidence>
<evidence type="ECO:0000313" key="6">
    <source>
        <dbReference type="EMBL" id="OBS16541.1"/>
    </source>
</evidence>
<feature type="domain" description="MYND-type" evidence="5">
    <location>
        <begin position="7"/>
        <end position="43"/>
    </location>
</feature>
<name>A0A1B8A7U1_FUSPO</name>
<sequence length="407" mass="46215">MDMDVQCTICGSSEASRCARCRSAAYCSIECQQTDWRTHRLLCTKFAENAQDNYASRPSPTHHLAIFFPMDKKRPSVVWVDTKKDKYHDIPYFHPVLDQLLYIPGNDGYIGRGLREVQGNVLRGRPSWQDTLHIWFLDPDATPRNITTNKAIHGTIPTLIGDTWDEFIWKGPVVAVMRKGSGYEEPRQSTDITLTAYRDAIDYLGYYRDTIGSMIKPGMEADHFSKRVLAGRISKVTGVRINCLRDQIDRQEPQLVEVAVPKTHPLFNLEGDDPCDIPALFGVNLVAKSYSNNHHHQSKNDKAPLADDLQNPLAQLLLMTTSVKGGEWVHTPDYRRCLGQGSILFVCRSRRDIKTDDIHRFCNLIEEIAVPFILTEDASSPGAKERLLSRLEEEGTLRGMRYSGEMY</sequence>
<protein>
    <recommendedName>
        <fullName evidence="5">MYND-type domain-containing protein</fullName>
    </recommendedName>
</protein>
<dbReference type="PROSITE" id="PS01360">
    <property type="entry name" value="ZF_MYND_1"/>
    <property type="match status" value="1"/>
</dbReference>
<keyword evidence="7" id="KW-1185">Reference proteome</keyword>
<dbReference type="SUPFAM" id="SSF144232">
    <property type="entry name" value="HIT/MYND zinc finger-like"/>
    <property type="match status" value="1"/>
</dbReference>
<dbReference type="Gene3D" id="6.10.140.2220">
    <property type="match status" value="1"/>
</dbReference>
<keyword evidence="2 4" id="KW-0863">Zinc-finger</keyword>
<organism evidence="6 7">
    <name type="scientific">Fusarium poae</name>
    <dbReference type="NCBI Taxonomy" id="36050"/>
    <lineage>
        <taxon>Eukaryota</taxon>
        <taxon>Fungi</taxon>
        <taxon>Dikarya</taxon>
        <taxon>Ascomycota</taxon>
        <taxon>Pezizomycotina</taxon>
        <taxon>Sordariomycetes</taxon>
        <taxon>Hypocreomycetidae</taxon>
        <taxon>Hypocreales</taxon>
        <taxon>Nectriaceae</taxon>
        <taxon>Fusarium</taxon>
    </lineage>
</organism>
<keyword evidence="3" id="KW-0862">Zinc</keyword>
<dbReference type="Proteomes" id="UP000091967">
    <property type="component" value="Unassembled WGS sequence"/>
</dbReference>
<evidence type="ECO:0000259" key="5">
    <source>
        <dbReference type="PROSITE" id="PS50865"/>
    </source>
</evidence>
<comment type="caution">
    <text evidence="6">The sequence shown here is derived from an EMBL/GenBank/DDBJ whole genome shotgun (WGS) entry which is preliminary data.</text>
</comment>
<dbReference type="GO" id="GO:0008270">
    <property type="term" value="F:zinc ion binding"/>
    <property type="evidence" value="ECO:0007669"/>
    <property type="project" value="UniProtKB-KW"/>
</dbReference>